<proteinExistence type="predicted"/>
<protein>
    <submittedName>
        <fullName evidence="1">Uncharacterized protein</fullName>
    </submittedName>
</protein>
<accession>A0A7H9B5T1</accession>
<dbReference type="OrthoDB" id="3970753at2759"/>
<evidence type="ECO:0000313" key="1">
    <source>
        <dbReference type="EMBL" id="QLG74068.1"/>
    </source>
</evidence>
<gene>
    <name evidence="1" type="ORF">HG535_0F05800</name>
</gene>
<dbReference type="Proteomes" id="UP000509704">
    <property type="component" value="Chromosome 6"/>
</dbReference>
<dbReference type="GeneID" id="59237826"/>
<name>A0A7H9B5T1_ZYGMR</name>
<keyword evidence="2" id="KW-1185">Reference proteome</keyword>
<reference evidence="1 2" key="1">
    <citation type="submission" date="2020-07" db="EMBL/GenBank/DDBJ databases">
        <title>The yeast mating-type switching endonuclease HO is a domesticated member of an unorthodox homing genetic element family.</title>
        <authorList>
            <person name="Coughlan A.Y."/>
            <person name="Lombardi L."/>
            <person name="Braun-Galleani S."/>
            <person name="Martos A.R."/>
            <person name="Galeote V."/>
            <person name="Bigey F."/>
            <person name="Dequin S."/>
            <person name="Byrne K.P."/>
            <person name="Wolfe K.H."/>
        </authorList>
    </citation>
    <scope>NUCLEOTIDE SEQUENCE [LARGE SCALE GENOMIC DNA]</scope>
    <source>
        <strain evidence="1 2">NRRL Y-6702</strain>
    </source>
</reference>
<organism evidence="1 2">
    <name type="scientific">Zygotorulaspora mrakii</name>
    <name type="common">Zygosaccharomyces mrakii</name>
    <dbReference type="NCBI Taxonomy" id="42260"/>
    <lineage>
        <taxon>Eukaryota</taxon>
        <taxon>Fungi</taxon>
        <taxon>Dikarya</taxon>
        <taxon>Ascomycota</taxon>
        <taxon>Saccharomycotina</taxon>
        <taxon>Saccharomycetes</taxon>
        <taxon>Saccharomycetales</taxon>
        <taxon>Saccharomycetaceae</taxon>
        <taxon>Zygotorulaspora</taxon>
    </lineage>
</organism>
<sequence>MSTATLSLLDEESFSGLNPKSRTIKARTHIFRNAVLFNVLPSNVISDTSSCEYCRLFSGEVYVEEFLNIHESGSVDQVPSYKLRFGWKYSSNEFFCQTEKIDNIHKLNEVITKWSVWHRIMMQCSGNRYVLLELQFDDMEEDRRFRDLVFRISDEFEILAELMWD</sequence>
<evidence type="ECO:0000313" key="2">
    <source>
        <dbReference type="Proteomes" id="UP000509704"/>
    </source>
</evidence>
<dbReference type="KEGG" id="zmk:HG535_0F05800"/>
<dbReference type="EMBL" id="CP058609">
    <property type="protein sequence ID" value="QLG74068.1"/>
    <property type="molecule type" value="Genomic_DNA"/>
</dbReference>
<dbReference type="RefSeq" id="XP_037145793.1">
    <property type="nucleotide sequence ID" value="XM_037289898.1"/>
</dbReference>
<dbReference type="AlphaFoldDB" id="A0A7H9B5T1"/>